<sequence length="54" mass="6317">MPSVGLPPRCYFWLSTPDSHLLYIMGQEYRIEATNGEVLHFSEEEVESIRVMEE</sequence>
<evidence type="ECO:0000313" key="2">
    <source>
        <dbReference type="Proteomes" id="UP001155057"/>
    </source>
</evidence>
<reference evidence="1" key="1">
    <citation type="submission" date="2022-08" db="EMBL/GenBank/DDBJ databases">
        <title>Genomic Encyclopedia of Type Strains, Phase V (KMG-V): Genome sequencing to study the core and pangenomes of soil and plant-associated prokaryotes.</title>
        <authorList>
            <person name="Whitman W."/>
        </authorList>
    </citation>
    <scope>NUCLEOTIDE SEQUENCE</scope>
    <source>
        <strain evidence="1">SP3049</strain>
    </source>
</reference>
<name>A0A9X2TG63_9BACT</name>
<comment type="caution">
    <text evidence="1">The sequence shown here is derived from an EMBL/GenBank/DDBJ whole genome shotgun (WGS) entry which is preliminary data.</text>
</comment>
<protein>
    <submittedName>
        <fullName evidence="1">Uncharacterized protein</fullName>
    </submittedName>
</protein>
<evidence type="ECO:0000313" key="1">
    <source>
        <dbReference type="EMBL" id="MCS3711235.1"/>
    </source>
</evidence>
<dbReference type="EMBL" id="JANUAE010000012">
    <property type="protein sequence ID" value="MCS3711235.1"/>
    <property type="molecule type" value="Genomic_DNA"/>
</dbReference>
<gene>
    <name evidence="1" type="ORF">GGP61_002868</name>
</gene>
<dbReference type="Proteomes" id="UP001155057">
    <property type="component" value="Unassembled WGS sequence"/>
</dbReference>
<accession>A0A9X2TG63</accession>
<proteinExistence type="predicted"/>
<dbReference type="AlphaFoldDB" id="A0A9X2TG63"/>
<organism evidence="1 2">
    <name type="scientific">Salinibacter ruber</name>
    <dbReference type="NCBI Taxonomy" id="146919"/>
    <lineage>
        <taxon>Bacteria</taxon>
        <taxon>Pseudomonadati</taxon>
        <taxon>Rhodothermota</taxon>
        <taxon>Rhodothermia</taxon>
        <taxon>Rhodothermales</taxon>
        <taxon>Salinibacteraceae</taxon>
        <taxon>Salinibacter</taxon>
    </lineage>
</organism>